<dbReference type="RefSeq" id="WP_323576365.1">
    <property type="nucleotide sequence ID" value="NZ_JAYGJQ010000002.1"/>
</dbReference>
<organism evidence="2 3">
    <name type="scientific">Bacteriovorax antarcticus</name>
    <dbReference type="NCBI Taxonomy" id="3088717"/>
    <lineage>
        <taxon>Bacteria</taxon>
        <taxon>Pseudomonadati</taxon>
        <taxon>Bdellovibrionota</taxon>
        <taxon>Bacteriovoracia</taxon>
        <taxon>Bacteriovoracales</taxon>
        <taxon>Bacteriovoracaceae</taxon>
        <taxon>Bacteriovorax</taxon>
    </lineage>
</organism>
<name>A0ABU5VU38_9BACT</name>
<sequence length="144" mass="15945">MKKLVLIFGALLSAQAFACPDLSGTYQDKNGESVVLAQRGCDEVSVLSRPLTHTLLLDNVFTVVQDDNDVTAYGRGIFEGDVLVLEAKVTYKRDPGIPKFLLPVRAVNKYTSTTTGDLQELGTIYNWYDKVLTTTKTVYKKTAY</sequence>
<evidence type="ECO:0000256" key="1">
    <source>
        <dbReference type="SAM" id="SignalP"/>
    </source>
</evidence>
<keyword evidence="1" id="KW-0732">Signal</keyword>
<accession>A0ABU5VU38</accession>
<dbReference type="Proteomes" id="UP001302274">
    <property type="component" value="Unassembled WGS sequence"/>
</dbReference>
<feature type="signal peptide" evidence="1">
    <location>
        <begin position="1"/>
        <end position="18"/>
    </location>
</feature>
<keyword evidence="3" id="KW-1185">Reference proteome</keyword>
<evidence type="ECO:0000313" key="3">
    <source>
        <dbReference type="Proteomes" id="UP001302274"/>
    </source>
</evidence>
<dbReference type="EMBL" id="JAYGJQ010000002">
    <property type="protein sequence ID" value="MEA9356575.1"/>
    <property type="molecule type" value="Genomic_DNA"/>
</dbReference>
<comment type="caution">
    <text evidence="2">The sequence shown here is derived from an EMBL/GenBank/DDBJ whole genome shotgun (WGS) entry which is preliminary data.</text>
</comment>
<reference evidence="2 3" key="1">
    <citation type="submission" date="2023-11" db="EMBL/GenBank/DDBJ databases">
        <title>A Novel Polar Bacteriovorax (B. antarcticus) Isolated from the Biocrust in Antarctica.</title>
        <authorList>
            <person name="Mun W."/>
            <person name="Choi S.Y."/>
            <person name="Mitchell R.J."/>
        </authorList>
    </citation>
    <scope>NUCLEOTIDE SEQUENCE [LARGE SCALE GENOMIC DNA]</scope>
    <source>
        <strain evidence="2 3">PP10</strain>
    </source>
</reference>
<gene>
    <name evidence="2" type="ORF">SHI21_10185</name>
</gene>
<protein>
    <submittedName>
        <fullName evidence="2">Uncharacterized protein</fullName>
    </submittedName>
</protein>
<proteinExistence type="predicted"/>
<evidence type="ECO:0000313" key="2">
    <source>
        <dbReference type="EMBL" id="MEA9356575.1"/>
    </source>
</evidence>
<feature type="chain" id="PRO_5046826596" evidence="1">
    <location>
        <begin position="19"/>
        <end position="144"/>
    </location>
</feature>